<accession>A0A6C0B4D1</accession>
<protein>
    <submittedName>
        <fullName evidence="1">Uncharacterized protein</fullName>
    </submittedName>
</protein>
<dbReference type="AlphaFoldDB" id="A0A6C0B4D1"/>
<reference evidence="1" key="1">
    <citation type="journal article" date="2020" name="Nature">
        <title>Giant virus diversity and host interactions through global metagenomics.</title>
        <authorList>
            <person name="Schulz F."/>
            <person name="Roux S."/>
            <person name="Paez-Espino D."/>
            <person name="Jungbluth S."/>
            <person name="Walsh D.A."/>
            <person name="Denef V.J."/>
            <person name="McMahon K.D."/>
            <person name="Konstantinidis K.T."/>
            <person name="Eloe-Fadrosh E.A."/>
            <person name="Kyrpides N.C."/>
            <person name="Woyke T."/>
        </authorList>
    </citation>
    <scope>NUCLEOTIDE SEQUENCE</scope>
    <source>
        <strain evidence="1">GVMAG-M-3300009422-16</strain>
    </source>
</reference>
<name>A0A6C0B4D1_9ZZZZ</name>
<evidence type="ECO:0000313" key="1">
    <source>
        <dbReference type="EMBL" id="QHS86916.1"/>
    </source>
</evidence>
<dbReference type="EMBL" id="MN739065">
    <property type="protein sequence ID" value="QHS86916.1"/>
    <property type="molecule type" value="Genomic_DNA"/>
</dbReference>
<organism evidence="1">
    <name type="scientific">viral metagenome</name>
    <dbReference type="NCBI Taxonomy" id="1070528"/>
    <lineage>
        <taxon>unclassified sequences</taxon>
        <taxon>metagenomes</taxon>
        <taxon>organismal metagenomes</taxon>
    </lineage>
</organism>
<proteinExistence type="predicted"/>
<sequence>MRLLNFFKCLFRHRPTKVFPENTKEIFYWEGGPVDTYHWWPMKECLHTSLENNLYSKGGGLSKYDYLFCGKAVEYQRTHHFRAMASNESDSNWAGFCDSATILSCTRKYPQNAVRINYNNKDVLFSVKDIESLMIIASYNSIINCKSCLFGNRNNGRQYCDPDEPRPIEFLKMIKKICSDKIPFALDISKGTAVWNYSYNKVIVKSSINAPNEFKNKILNLSDKNNAYYNFIITSDAYPLKNLNIWGWVSLDNQTSGWLSEEHPDFIWKQYPRETCWEGMCEINPEVSAKTVFEIYNASISGRKYLKIL</sequence>